<protein>
    <submittedName>
        <fullName evidence="3">Uncharacterized protein LOC101510523</fullName>
    </submittedName>
</protein>
<reference evidence="3" key="2">
    <citation type="submission" date="2025-08" db="UniProtKB">
        <authorList>
            <consortium name="RefSeq"/>
        </authorList>
    </citation>
    <scope>IDENTIFICATION</scope>
    <source>
        <tissue evidence="3">Etiolated seedlings</tissue>
    </source>
</reference>
<feature type="domain" description="Retrotransposon gag" evidence="1">
    <location>
        <begin position="4"/>
        <end position="103"/>
    </location>
</feature>
<evidence type="ECO:0000259" key="1">
    <source>
        <dbReference type="Pfam" id="PF03732"/>
    </source>
</evidence>
<evidence type="ECO:0000313" key="3">
    <source>
        <dbReference type="RefSeq" id="XP_004488072.3"/>
    </source>
</evidence>
<dbReference type="PANTHER" id="PTHR34222">
    <property type="entry name" value="GAG_PRE-INTEGRS DOMAIN-CONTAINING PROTEIN"/>
    <property type="match status" value="1"/>
</dbReference>
<dbReference type="PANTHER" id="PTHR34222:SF99">
    <property type="entry name" value="PROTEIN, PUTATIVE-RELATED"/>
    <property type="match status" value="1"/>
</dbReference>
<reference evidence="2" key="1">
    <citation type="journal article" date="2013" name="Nat. Biotechnol.">
        <title>Draft genome sequence of chickpea (Cicer arietinum) provides a resource for trait improvement.</title>
        <authorList>
            <person name="Varshney R.K."/>
            <person name="Song C."/>
            <person name="Saxena R.K."/>
            <person name="Azam S."/>
            <person name="Yu S."/>
            <person name="Sharpe A.G."/>
            <person name="Cannon S."/>
            <person name="Baek J."/>
            <person name="Rosen B.D."/>
            <person name="Tar'an B."/>
            <person name="Millan T."/>
            <person name="Zhang X."/>
            <person name="Ramsay L.D."/>
            <person name="Iwata A."/>
            <person name="Wang Y."/>
            <person name="Nelson W."/>
            <person name="Farmer A.D."/>
            <person name="Gaur P.M."/>
            <person name="Soderlund C."/>
            <person name="Penmetsa R.V."/>
            <person name="Xu C."/>
            <person name="Bharti A.K."/>
            <person name="He W."/>
            <person name="Winter P."/>
            <person name="Zhao S."/>
            <person name="Hane J.K."/>
            <person name="Carrasquilla-Garcia N."/>
            <person name="Condie J.A."/>
            <person name="Upadhyaya H.D."/>
            <person name="Luo M.C."/>
            <person name="Thudi M."/>
            <person name="Gowda C.L."/>
            <person name="Singh N.P."/>
            <person name="Lichtenzveig J."/>
            <person name="Gali K.K."/>
            <person name="Rubio J."/>
            <person name="Nadarajan N."/>
            <person name="Dolezel J."/>
            <person name="Bansal K.C."/>
            <person name="Xu X."/>
            <person name="Edwards D."/>
            <person name="Zhang G."/>
            <person name="Kahl G."/>
            <person name="Gil J."/>
            <person name="Singh K.B."/>
            <person name="Datta S.K."/>
            <person name="Jackson S.A."/>
            <person name="Wang J."/>
            <person name="Cook D.R."/>
        </authorList>
    </citation>
    <scope>NUCLEOTIDE SEQUENCE [LARGE SCALE GENOMIC DNA]</scope>
    <source>
        <strain evidence="2">cv. CDC Frontier</strain>
    </source>
</reference>
<dbReference type="AlphaFoldDB" id="A0A1S2XEF1"/>
<dbReference type="RefSeq" id="XP_004488072.3">
    <property type="nucleotide sequence ID" value="XM_004488015.3"/>
</dbReference>
<dbReference type="GeneID" id="101510523"/>
<organism evidence="2 3">
    <name type="scientific">Cicer arietinum</name>
    <name type="common">Chickpea</name>
    <name type="synonym">Garbanzo</name>
    <dbReference type="NCBI Taxonomy" id="3827"/>
    <lineage>
        <taxon>Eukaryota</taxon>
        <taxon>Viridiplantae</taxon>
        <taxon>Streptophyta</taxon>
        <taxon>Embryophyta</taxon>
        <taxon>Tracheophyta</taxon>
        <taxon>Spermatophyta</taxon>
        <taxon>Magnoliopsida</taxon>
        <taxon>eudicotyledons</taxon>
        <taxon>Gunneridae</taxon>
        <taxon>Pentapetalae</taxon>
        <taxon>rosids</taxon>
        <taxon>fabids</taxon>
        <taxon>Fabales</taxon>
        <taxon>Fabaceae</taxon>
        <taxon>Papilionoideae</taxon>
        <taxon>50 kb inversion clade</taxon>
        <taxon>NPAAA clade</taxon>
        <taxon>Hologalegina</taxon>
        <taxon>IRL clade</taxon>
        <taxon>Cicereae</taxon>
        <taxon>Cicer</taxon>
    </lineage>
</organism>
<sequence>MLMSWITNSLEREIAQSVMWMESVSEIWAELRERYHQGDAFRISDLQEEIYSLRQGDSSITSYYTKLKQLWQELENFRPLPSCSCNVKCLCALIPKIRRYRDGDYVIRFLKGLNEQYSAVQSQVMLMNPLPSINKVFSMLVQQEMNLFPNPEESPTIVAISNHSGGLPNGRGRGRGSRYCTHCNRRGHTVEVCFRKHGFPPHFHKNGNNSAKVCAADSVNIDDDQKTQSLNESSSDLHSGFTPEQQKALLSLLHPSSSVNHLVNPAQSGDDMNEITRLKSVLHSKFSIKDLGVVK</sequence>
<dbReference type="eggNOG" id="KOG0017">
    <property type="taxonomic scope" value="Eukaryota"/>
</dbReference>
<accession>A0A1S2XEF1</accession>
<dbReference type="Proteomes" id="UP000087171">
    <property type="component" value="Chromosome Ca1"/>
</dbReference>
<gene>
    <name evidence="3" type="primary">LOC101510523</name>
</gene>
<dbReference type="OrthoDB" id="1435198at2759"/>
<dbReference type="KEGG" id="cam:101510523"/>
<name>A0A1S2XEF1_CICAR</name>
<proteinExistence type="predicted"/>
<keyword evidence="2" id="KW-1185">Reference proteome</keyword>
<dbReference type="InterPro" id="IPR005162">
    <property type="entry name" value="Retrotrans_gag_dom"/>
</dbReference>
<dbReference type="Pfam" id="PF03732">
    <property type="entry name" value="Retrotrans_gag"/>
    <property type="match status" value="1"/>
</dbReference>
<dbReference type="PaxDb" id="3827-XP_004488072.1"/>
<evidence type="ECO:0000313" key="2">
    <source>
        <dbReference type="Proteomes" id="UP000087171"/>
    </source>
</evidence>